<dbReference type="EMBL" id="CARXXK010000002">
    <property type="protein sequence ID" value="CAI6356039.1"/>
    <property type="molecule type" value="Genomic_DNA"/>
</dbReference>
<evidence type="ECO:0000313" key="1">
    <source>
        <dbReference type="EMBL" id="CAI6356039.1"/>
    </source>
</evidence>
<comment type="caution">
    <text evidence="1">The sequence shown here is derived from an EMBL/GenBank/DDBJ whole genome shotgun (WGS) entry which is preliminary data.</text>
</comment>
<proteinExistence type="predicted"/>
<name>A0AAV0WJJ6_9HEMI</name>
<keyword evidence="2" id="KW-1185">Reference proteome</keyword>
<gene>
    <name evidence="1" type="ORF">MEUPH1_LOCUS11822</name>
</gene>
<dbReference type="PANTHER" id="PTHR33053">
    <property type="entry name" value="PROTEIN, PUTATIVE-RELATED"/>
    <property type="match status" value="1"/>
</dbReference>
<organism evidence="1 2">
    <name type="scientific">Macrosiphum euphorbiae</name>
    <name type="common">potato aphid</name>
    <dbReference type="NCBI Taxonomy" id="13131"/>
    <lineage>
        <taxon>Eukaryota</taxon>
        <taxon>Metazoa</taxon>
        <taxon>Ecdysozoa</taxon>
        <taxon>Arthropoda</taxon>
        <taxon>Hexapoda</taxon>
        <taxon>Insecta</taxon>
        <taxon>Pterygota</taxon>
        <taxon>Neoptera</taxon>
        <taxon>Paraneoptera</taxon>
        <taxon>Hemiptera</taxon>
        <taxon>Sternorrhyncha</taxon>
        <taxon>Aphidomorpha</taxon>
        <taxon>Aphidoidea</taxon>
        <taxon>Aphididae</taxon>
        <taxon>Macrosiphini</taxon>
        <taxon>Macrosiphum</taxon>
    </lineage>
</organism>
<reference evidence="1 2" key="1">
    <citation type="submission" date="2023-01" db="EMBL/GenBank/DDBJ databases">
        <authorList>
            <person name="Whitehead M."/>
        </authorList>
    </citation>
    <scope>NUCLEOTIDE SEQUENCE [LARGE SCALE GENOMIC DNA]</scope>
</reference>
<evidence type="ECO:0000313" key="2">
    <source>
        <dbReference type="Proteomes" id="UP001160148"/>
    </source>
</evidence>
<accession>A0AAV0WJJ6</accession>
<sequence>MKKTFPLSYRTKKRRINEELEAHYNSVQDNSFIIDNSPSNLSQITENNIVETNNSPNNNNFVSDDSLTDNINKTQNYNLNTEHFNDLLNLNTSTDGDFIYFDTDKSFCFELADWSIQNKIAHTALNSLLLILRKHKCFSTLPKDARTILHTKPVELCKMRIVDPGKYYHFGIENGINRYFSTFNKTDQSSKEINLVIGIDGLPISKSNSNQFWPILAYVRSKCNVVFPVGLYFGTEKPNDSNEFLKDFVDEAKHLVENGLVINNSIYKILLDVFCCDTPAKAFILKIKGHNGFSSCARCEIEGEYKENRLCFPYCDISKREAKRTHNNYVHQTDINHHLPYTTISRIVEISGVDVVSSFSLDYMHLVTLGVMKKLLLLWIKGPLSVRLPSSKIKHLTKLSLSFKSEFPCEFSRKPRSLDEVARWKATEFRSFLLYVGPVILKNIVSFIQYADDLLNYFVETFEQIYGQYLVSSNIHGLIHLADDFKQYGPLDNCSAFPFENYMKVLKSMLRQPNKPLEQVVIRYNENGNFSLNKNETVQIDENGLLSGPHNDGPLLSGSVNPQFSSLILSSFKIKCKIDADSYFVSKTNEVIKLINIAHSHNTGEVVLIGRKFEIKELFYDKPIRSSCFGIYIVKQLSTNLYMWNINDIQNKVMILSCNKDCIAIPLLHSS</sequence>
<dbReference type="AlphaFoldDB" id="A0AAV0WJJ6"/>
<dbReference type="Proteomes" id="UP001160148">
    <property type="component" value="Unassembled WGS sequence"/>
</dbReference>
<protein>
    <recommendedName>
        <fullName evidence="3">Transposase domain-containing protein</fullName>
    </recommendedName>
</protein>
<evidence type="ECO:0008006" key="3">
    <source>
        <dbReference type="Google" id="ProtNLM"/>
    </source>
</evidence>
<dbReference type="PANTHER" id="PTHR33053:SF24">
    <property type="entry name" value="TRANSPOSASE DOMAIN-CONTAINING PROTEIN"/>
    <property type="match status" value="1"/>
</dbReference>